<dbReference type="SUPFAM" id="SSF56349">
    <property type="entry name" value="DNA breaking-rejoining enzymes"/>
    <property type="match status" value="1"/>
</dbReference>
<dbReference type="InterPro" id="IPR011010">
    <property type="entry name" value="DNA_brk_join_enz"/>
</dbReference>
<organism evidence="4 5">
    <name type="scientific">Sitophilus oryzae</name>
    <name type="common">Rice weevil</name>
    <name type="synonym">Curculio oryzae</name>
    <dbReference type="NCBI Taxonomy" id="7048"/>
    <lineage>
        <taxon>Eukaryota</taxon>
        <taxon>Metazoa</taxon>
        <taxon>Ecdysozoa</taxon>
        <taxon>Arthropoda</taxon>
        <taxon>Hexapoda</taxon>
        <taxon>Insecta</taxon>
        <taxon>Pterygota</taxon>
        <taxon>Neoptera</taxon>
        <taxon>Endopterygota</taxon>
        <taxon>Coleoptera</taxon>
        <taxon>Polyphaga</taxon>
        <taxon>Cucujiformia</taxon>
        <taxon>Curculionidae</taxon>
        <taxon>Dryophthorinae</taxon>
        <taxon>Sitophilus</taxon>
    </lineage>
</organism>
<dbReference type="GO" id="GO:0003677">
    <property type="term" value="F:DNA binding"/>
    <property type="evidence" value="ECO:0007669"/>
    <property type="project" value="UniProtKB-KW"/>
</dbReference>
<dbReference type="PANTHER" id="PTHR35617:SF3">
    <property type="entry name" value="CORE-BINDING (CB) DOMAIN-CONTAINING PROTEIN"/>
    <property type="match status" value="1"/>
</dbReference>
<dbReference type="CDD" id="cd00397">
    <property type="entry name" value="DNA_BRE_C"/>
    <property type="match status" value="1"/>
</dbReference>
<reference evidence="5" key="1">
    <citation type="submission" date="2025-08" db="UniProtKB">
        <authorList>
            <consortium name="RefSeq"/>
        </authorList>
    </citation>
    <scope>IDENTIFICATION</scope>
    <source>
        <tissue evidence="5">Gonads</tissue>
    </source>
</reference>
<dbReference type="PROSITE" id="PS51898">
    <property type="entry name" value="TYR_RECOMBINASE"/>
    <property type="match status" value="1"/>
</dbReference>
<dbReference type="SUPFAM" id="SSF47823">
    <property type="entry name" value="lambda integrase-like, N-terminal domain"/>
    <property type="match status" value="1"/>
</dbReference>
<dbReference type="InParanoid" id="A0A6J2Y6Y3"/>
<dbReference type="GeneID" id="115884997"/>
<dbReference type="KEGG" id="soy:115884997"/>
<evidence type="ECO:0000313" key="4">
    <source>
        <dbReference type="Proteomes" id="UP000504635"/>
    </source>
</evidence>
<keyword evidence="4" id="KW-1185">Reference proteome</keyword>
<dbReference type="AlphaFoldDB" id="A0A6J2Y6Y3"/>
<dbReference type="InterPro" id="IPR013762">
    <property type="entry name" value="Integrase-like_cat_sf"/>
</dbReference>
<evidence type="ECO:0000313" key="5">
    <source>
        <dbReference type="RefSeq" id="XP_030759598.1"/>
    </source>
</evidence>
<evidence type="ECO:0000256" key="1">
    <source>
        <dbReference type="ARBA" id="ARBA00023125"/>
    </source>
</evidence>
<dbReference type="InterPro" id="IPR010998">
    <property type="entry name" value="Integrase_recombinase_N"/>
</dbReference>
<evidence type="ECO:0000259" key="3">
    <source>
        <dbReference type="PROSITE" id="PS51898"/>
    </source>
</evidence>
<dbReference type="Proteomes" id="UP000504635">
    <property type="component" value="Unplaced"/>
</dbReference>
<protein>
    <submittedName>
        <fullName evidence="5">Uncharacterized protein LOC115884997</fullName>
    </submittedName>
</protein>
<dbReference type="InterPro" id="IPR002104">
    <property type="entry name" value="Integrase_catalytic"/>
</dbReference>
<evidence type="ECO:0000256" key="2">
    <source>
        <dbReference type="ARBA" id="ARBA00023172"/>
    </source>
</evidence>
<dbReference type="GO" id="GO:0006310">
    <property type="term" value="P:DNA recombination"/>
    <property type="evidence" value="ECO:0007669"/>
    <property type="project" value="UniProtKB-KW"/>
</dbReference>
<dbReference type="Gene3D" id="1.10.150.130">
    <property type="match status" value="1"/>
</dbReference>
<name>A0A6J2Y6Y3_SITOR</name>
<proteinExistence type="predicted"/>
<dbReference type="PANTHER" id="PTHR35617">
    <property type="entry name" value="PHAGE_INTEGRASE DOMAIN-CONTAINING PROTEIN"/>
    <property type="match status" value="1"/>
</dbReference>
<dbReference type="Gene3D" id="1.10.443.10">
    <property type="entry name" value="Intergrase catalytic core"/>
    <property type="match status" value="1"/>
</dbReference>
<dbReference type="OrthoDB" id="5960276at2759"/>
<dbReference type="GO" id="GO:0015074">
    <property type="term" value="P:DNA integration"/>
    <property type="evidence" value="ECO:0007669"/>
    <property type="project" value="InterPro"/>
</dbReference>
<keyword evidence="2" id="KW-0233">DNA recombination</keyword>
<feature type="domain" description="Tyr recombinase" evidence="3">
    <location>
        <begin position="355"/>
        <end position="560"/>
    </location>
</feature>
<gene>
    <name evidence="5" type="primary">LOC115884997</name>
</gene>
<dbReference type="RefSeq" id="XP_030759598.1">
    <property type="nucleotide sequence ID" value="XM_030903738.1"/>
</dbReference>
<dbReference type="Pfam" id="PF00589">
    <property type="entry name" value="Phage_integrase"/>
    <property type="match status" value="1"/>
</dbReference>
<keyword evidence="1" id="KW-0238">DNA-binding</keyword>
<sequence>MSDFSDSSESHEGEEIKIQSLAYESVERRAHWSLRTETLTKPIISENSEQDEIVPSELVESEEISDEVPYTPRLNPELEASMSNLQTARDQAHLNYQIQLGKVLVALGPSLNTILEGREIYSKAIRDRLLTSVADSGRMICKVVNEMSQKRRQLISPLMNKQIKGIVEKCPPGEFLFGPNLGEKIQTAKSMEKVVKDIRATPALPEEGRKTTERATLRSTETDVQLQKPVENYPPSGSSAFPGGRQIIRESLLKRDVPEIAVDTLISSISESTMKQYTTTYRLWWNFCLEKNISVFGPANRDIMTFLQYTSEKYNYKYGAINSNRSALNLILINDIGSDPLIKRFMKGMARLRPAQPKYGSTWDPEVLLSYIEQLPEDLDLNLLSHKLITLLTLVTGEMLQTLSLIRLTNILENEQEIQINITDPIKTSGLNRVQPTLYLPFFKERPKLCPALTLKKYIDATKVFRKKEHDFVFLTIKRPHSVASKQTLSKWVKKMLELAGIDISQFKPHSTRHSSSSAALRQGISIETIRRTVGWSEGSSVFAKFYNRPLSDRTAYAKAILSNSDKA</sequence>
<accession>A0A6J2Y6Y3</accession>